<evidence type="ECO:0000313" key="3">
    <source>
        <dbReference type="Proteomes" id="UP001209681"/>
    </source>
</evidence>
<feature type="transmembrane region" description="Helical" evidence="1">
    <location>
        <begin position="188"/>
        <end position="204"/>
    </location>
</feature>
<evidence type="ECO:0000313" key="2">
    <source>
        <dbReference type="EMBL" id="MCW7755404.1"/>
    </source>
</evidence>
<name>A0ABT3ND68_9BACT</name>
<keyword evidence="1" id="KW-0472">Membrane</keyword>
<keyword evidence="3" id="KW-1185">Reference proteome</keyword>
<feature type="non-terminal residue" evidence="2">
    <location>
        <position position="311"/>
    </location>
</feature>
<gene>
    <name evidence="2" type="ORF">OOT00_15590</name>
</gene>
<feature type="transmembrane region" description="Helical" evidence="1">
    <location>
        <begin position="80"/>
        <end position="105"/>
    </location>
</feature>
<proteinExistence type="predicted"/>
<protein>
    <recommendedName>
        <fullName evidence="4">ABC transporter ATP-binding protein</fullName>
    </recommendedName>
</protein>
<feature type="transmembrane region" description="Helical" evidence="1">
    <location>
        <begin position="162"/>
        <end position="182"/>
    </location>
</feature>
<reference evidence="2 3" key="1">
    <citation type="submission" date="2022-11" db="EMBL/GenBank/DDBJ databases">
        <title>Desulfobotulus tamanensis H1 sp. nov. - anaerobic, alkaliphilic, sulphate reducing bacterium isolated from terrestrial mud volcano.</title>
        <authorList>
            <person name="Frolova A."/>
            <person name="Merkel A.Y."/>
            <person name="Slobodkin A.I."/>
        </authorList>
    </citation>
    <scope>NUCLEOTIDE SEQUENCE [LARGE SCALE GENOMIC DNA]</scope>
    <source>
        <strain evidence="2 3">H1</strain>
    </source>
</reference>
<evidence type="ECO:0000256" key="1">
    <source>
        <dbReference type="SAM" id="Phobius"/>
    </source>
</evidence>
<dbReference type="EMBL" id="JAPFPW010000039">
    <property type="protein sequence ID" value="MCW7755404.1"/>
    <property type="molecule type" value="Genomic_DNA"/>
</dbReference>
<evidence type="ECO:0008006" key="4">
    <source>
        <dbReference type="Google" id="ProtNLM"/>
    </source>
</evidence>
<keyword evidence="1" id="KW-1133">Transmembrane helix</keyword>
<comment type="caution">
    <text evidence="2">The sequence shown here is derived from an EMBL/GenBank/DDBJ whole genome shotgun (WGS) entry which is preliminary data.</text>
</comment>
<dbReference type="Proteomes" id="UP001209681">
    <property type="component" value="Unassembled WGS sequence"/>
</dbReference>
<feature type="transmembrane region" description="Helical" evidence="1">
    <location>
        <begin position="33"/>
        <end position="60"/>
    </location>
</feature>
<organism evidence="2 3">
    <name type="scientific">Desulfobotulus pelophilus</name>
    <dbReference type="NCBI Taxonomy" id="2823377"/>
    <lineage>
        <taxon>Bacteria</taxon>
        <taxon>Pseudomonadati</taxon>
        <taxon>Thermodesulfobacteriota</taxon>
        <taxon>Desulfobacteria</taxon>
        <taxon>Desulfobacterales</taxon>
        <taxon>Desulfobacteraceae</taxon>
        <taxon>Desulfobotulus</taxon>
    </lineage>
</organism>
<sequence>MLTLQLKKITFRLNRYAVFLIWLLKDSLWRDRWLASAVLAASVLGVVFQIKVFGLILYYARFFSSGELIHIGPYAFDPRSSSLLLMAGSAMVVVFLSLSALFIYFSRKKMLFMGRRYEEFCAKRIFSLLASKGIPDRSVLEGPGEVFFLRLIKSDSRLAGRVLRMILSLVVPALTFSAAAALLVYLETVLTCAVMFLGIIYLYYQYLVSKSAAAYSVIFEKNGPAASKAYKLLLQDCMEQPGNNGCSQKIDSVFLKDPVKKQLDAYVGRLKASETSRFISGLFMAVIIGLILVVMGSAIILEGAGWGRLLI</sequence>
<feature type="transmembrane region" description="Helical" evidence="1">
    <location>
        <begin position="278"/>
        <end position="301"/>
    </location>
</feature>
<accession>A0ABT3ND68</accession>
<keyword evidence="1" id="KW-0812">Transmembrane</keyword>
<dbReference type="RefSeq" id="WP_265426352.1">
    <property type="nucleotide sequence ID" value="NZ_JAPFPW010000039.1"/>
</dbReference>